<dbReference type="Gene3D" id="3.40.30.10">
    <property type="entry name" value="Glutaredoxin"/>
    <property type="match status" value="1"/>
</dbReference>
<dbReference type="PROSITE" id="PS51354">
    <property type="entry name" value="GLUTAREDOXIN_2"/>
    <property type="match status" value="1"/>
</dbReference>
<evidence type="ECO:0008006" key="4">
    <source>
        <dbReference type="Google" id="ProtNLM"/>
    </source>
</evidence>
<dbReference type="PANTHER" id="PTHR10293:SF16">
    <property type="entry name" value="GLUTAREDOXIN-RELATED PROTEIN 5, MITOCHONDRIAL"/>
    <property type="match status" value="1"/>
</dbReference>
<dbReference type="InterPro" id="IPR004480">
    <property type="entry name" value="Monothiol_GRX-rel"/>
</dbReference>
<dbReference type="EMBL" id="JALJAT010000002">
    <property type="protein sequence ID" value="KAK4473834.1"/>
    <property type="molecule type" value="Genomic_DNA"/>
</dbReference>
<proteinExistence type="predicted"/>
<accession>A0AAE1ZI38</accession>
<name>A0AAE1ZI38_SCHME</name>
<keyword evidence="1" id="KW-0676">Redox-active center</keyword>
<protein>
    <recommendedName>
        <fullName evidence="4">Glutaredoxin domain-containing protein</fullName>
    </recommendedName>
</protein>
<dbReference type="SUPFAM" id="SSF52833">
    <property type="entry name" value="Thioredoxin-like"/>
    <property type="match status" value="1"/>
</dbReference>
<organism evidence="2 3">
    <name type="scientific">Schistosoma mekongi</name>
    <name type="common">Parasitic worm</name>
    <dbReference type="NCBI Taxonomy" id="38744"/>
    <lineage>
        <taxon>Eukaryota</taxon>
        <taxon>Metazoa</taxon>
        <taxon>Spiralia</taxon>
        <taxon>Lophotrochozoa</taxon>
        <taxon>Platyhelminthes</taxon>
        <taxon>Trematoda</taxon>
        <taxon>Digenea</taxon>
        <taxon>Strigeidida</taxon>
        <taxon>Schistosomatoidea</taxon>
        <taxon>Schistosomatidae</taxon>
        <taxon>Schistosoma</taxon>
    </lineage>
</organism>
<dbReference type="PANTHER" id="PTHR10293">
    <property type="entry name" value="GLUTAREDOXIN FAMILY MEMBER"/>
    <property type="match status" value="1"/>
</dbReference>
<evidence type="ECO:0000256" key="1">
    <source>
        <dbReference type="ARBA" id="ARBA00023284"/>
    </source>
</evidence>
<reference evidence="2" key="1">
    <citation type="submission" date="2022-04" db="EMBL/GenBank/DDBJ databases">
        <authorList>
            <person name="Xu L."/>
            <person name="Lv Z."/>
        </authorList>
    </citation>
    <scope>NUCLEOTIDE SEQUENCE</scope>
    <source>
        <strain evidence="2">LV_2022a</strain>
    </source>
</reference>
<dbReference type="GO" id="GO:0005759">
    <property type="term" value="C:mitochondrial matrix"/>
    <property type="evidence" value="ECO:0007669"/>
    <property type="project" value="TreeGrafter"/>
</dbReference>
<dbReference type="Proteomes" id="UP001292079">
    <property type="component" value="Unassembled WGS sequence"/>
</dbReference>
<dbReference type="InterPro" id="IPR036249">
    <property type="entry name" value="Thioredoxin-like_sf"/>
</dbReference>
<evidence type="ECO:0000313" key="2">
    <source>
        <dbReference type="EMBL" id="KAK4473834.1"/>
    </source>
</evidence>
<comment type="caution">
    <text evidence="2">The sequence shown here is derived from an EMBL/GenBank/DDBJ whole genome shotgun (WGS) entry which is preliminary data.</text>
</comment>
<keyword evidence="3" id="KW-1185">Reference proteome</keyword>
<sequence>MDFMKRFSTAPSNDPKNKVSDLVKRSHIVLLIKGNPNEPRCGYSNAVCRILEAHGILEKVRKGDDPNLFAAYAVLGSKELRAASRVFADWHNFP</sequence>
<reference evidence="2" key="2">
    <citation type="journal article" date="2023" name="Infect Dis Poverty">
        <title>Chromosome-scale genome of the human blood fluke Schistosoma mekongi and its implications for public health.</title>
        <authorList>
            <person name="Zhou M."/>
            <person name="Xu L."/>
            <person name="Xu D."/>
            <person name="Chen W."/>
            <person name="Khan J."/>
            <person name="Hu Y."/>
            <person name="Huang H."/>
            <person name="Wei H."/>
            <person name="Zhang Y."/>
            <person name="Chusongsang P."/>
            <person name="Tanasarnprasert K."/>
            <person name="Hu X."/>
            <person name="Limpanont Y."/>
            <person name="Lv Z."/>
        </authorList>
    </citation>
    <scope>NUCLEOTIDE SEQUENCE</scope>
    <source>
        <strain evidence="2">LV_2022a</strain>
    </source>
</reference>
<evidence type="ECO:0000313" key="3">
    <source>
        <dbReference type="Proteomes" id="UP001292079"/>
    </source>
</evidence>
<gene>
    <name evidence="2" type="ORF">MN116_003167</name>
</gene>
<dbReference type="AlphaFoldDB" id="A0AAE1ZI38"/>